<keyword evidence="2" id="KW-0815">Transposition</keyword>
<dbReference type="SUPFAM" id="SSF53098">
    <property type="entry name" value="Ribonuclease H-like"/>
    <property type="match status" value="1"/>
</dbReference>
<accession>A0A935Q0S8</accession>
<evidence type="ECO:0000313" key="6">
    <source>
        <dbReference type="EMBL" id="MBK7675868.1"/>
    </source>
</evidence>
<evidence type="ECO:0000256" key="4">
    <source>
        <dbReference type="ARBA" id="ARBA00023172"/>
    </source>
</evidence>
<dbReference type="EMBL" id="JADJMH010000014">
    <property type="protein sequence ID" value="MBK7675868.1"/>
    <property type="molecule type" value="Genomic_DNA"/>
</dbReference>
<sequence length="422" mass="47501">MCRDLYVNVVDSFSKYLFSQAFFLDSRLSKKAFSRTGFLSFPRLMACLLGGYTSKVQSELDAFFANLANRADLLREVSAQAFAQARKQVSATAFGLLNDHFLALIGAQFGYPLWRGLRVVAGDATVLRLTLFGKTRDGKPFVRHVVDAIGFALYLPGIEMTLAATLYSPDVGERQMLFEHLDKLRHNDILVLDRGYPAYWLFAALLQRGHHFCMRADSLNFSAIQAFRRSGLAEQIVTLPAPCKQDALDYEIAATPCEVRLIRQVFGHKVRVLVTSLLDLDAYPAGDFGALYHSRWRIEEAFKRIKHRLALEQLSGMSWLAAQQDFGAKILCDNLNALAVHAASESLDPNISARYFINRGDTFSRIKRTLGRWLLQGLDALDNVASVFNELIKNLVQIKPNRSCPRRFTQKPHSSHAYKNGV</sequence>
<protein>
    <submittedName>
        <fullName evidence="6">IS4 family transposase</fullName>
    </submittedName>
</protein>
<evidence type="ECO:0000256" key="1">
    <source>
        <dbReference type="ARBA" id="ARBA00010075"/>
    </source>
</evidence>
<dbReference type="GO" id="GO:0003677">
    <property type="term" value="F:DNA binding"/>
    <property type="evidence" value="ECO:0007669"/>
    <property type="project" value="UniProtKB-KW"/>
</dbReference>
<dbReference type="InterPro" id="IPR012337">
    <property type="entry name" value="RNaseH-like_sf"/>
</dbReference>
<evidence type="ECO:0000256" key="3">
    <source>
        <dbReference type="ARBA" id="ARBA00023125"/>
    </source>
</evidence>
<dbReference type="InterPro" id="IPR002559">
    <property type="entry name" value="Transposase_11"/>
</dbReference>
<feature type="domain" description="Transposase IS4-like" evidence="5">
    <location>
        <begin position="159"/>
        <end position="333"/>
    </location>
</feature>
<organism evidence="6 7">
    <name type="scientific">Candidatus Accumulibacter proximus</name>
    <dbReference type="NCBI Taxonomy" id="2954385"/>
    <lineage>
        <taxon>Bacteria</taxon>
        <taxon>Pseudomonadati</taxon>
        <taxon>Pseudomonadota</taxon>
        <taxon>Betaproteobacteria</taxon>
        <taxon>Candidatus Accumulibacter</taxon>
    </lineage>
</organism>
<dbReference type="NCBIfam" id="NF033592">
    <property type="entry name" value="transpos_IS4_1"/>
    <property type="match status" value="1"/>
</dbReference>
<keyword evidence="4" id="KW-0233">DNA recombination</keyword>
<dbReference type="AlphaFoldDB" id="A0A935Q0S8"/>
<proteinExistence type="inferred from homology"/>
<gene>
    <name evidence="6" type="ORF">IPJ27_14545</name>
</gene>
<keyword evidence="3" id="KW-0238">DNA-binding</keyword>
<dbReference type="PANTHER" id="PTHR33258:SF1">
    <property type="entry name" value="TRANSPOSASE INSL FOR INSERTION SEQUENCE ELEMENT IS186A-RELATED"/>
    <property type="match status" value="1"/>
</dbReference>
<dbReference type="GO" id="GO:0004803">
    <property type="term" value="F:transposase activity"/>
    <property type="evidence" value="ECO:0007669"/>
    <property type="project" value="InterPro"/>
</dbReference>
<dbReference type="Pfam" id="PF01609">
    <property type="entry name" value="DDE_Tnp_1"/>
    <property type="match status" value="1"/>
</dbReference>
<evidence type="ECO:0000259" key="5">
    <source>
        <dbReference type="Pfam" id="PF01609"/>
    </source>
</evidence>
<reference evidence="6 7" key="1">
    <citation type="submission" date="2020-10" db="EMBL/GenBank/DDBJ databases">
        <title>Connecting structure to function with the recovery of over 1000 high-quality activated sludge metagenome-assembled genomes encoding full-length rRNA genes using long-read sequencing.</title>
        <authorList>
            <person name="Singleton C.M."/>
            <person name="Petriglieri F."/>
            <person name="Kristensen J.M."/>
            <person name="Kirkegaard R.H."/>
            <person name="Michaelsen T.Y."/>
            <person name="Andersen M.H."/>
            <person name="Karst S.M."/>
            <person name="Dueholm M.S."/>
            <person name="Nielsen P.H."/>
            <person name="Albertsen M."/>
        </authorList>
    </citation>
    <scope>NUCLEOTIDE SEQUENCE [LARGE SCALE GENOMIC DNA]</scope>
    <source>
        <strain evidence="6">EsbW_18-Q3-R4-48_BATAC.285</strain>
    </source>
</reference>
<evidence type="ECO:0000313" key="7">
    <source>
        <dbReference type="Proteomes" id="UP000697998"/>
    </source>
</evidence>
<evidence type="ECO:0000256" key="2">
    <source>
        <dbReference type="ARBA" id="ARBA00022578"/>
    </source>
</evidence>
<dbReference type="GO" id="GO:0006313">
    <property type="term" value="P:DNA transposition"/>
    <property type="evidence" value="ECO:0007669"/>
    <property type="project" value="InterPro"/>
</dbReference>
<dbReference type="InterPro" id="IPR047952">
    <property type="entry name" value="Transpos_IS4"/>
</dbReference>
<comment type="caution">
    <text evidence="6">The sequence shown here is derived from an EMBL/GenBank/DDBJ whole genome shotgun (WGS) entry which is preliminary data.</text>
</comment>
<dbReference type="PANTHER" id="PTHR33258">
    <property type="entry name" value="TRANSPOSASE INSL FOR INSERTION SEQUENCE ELEMENT IS186A-RELATED"/>
    <property type="match status" value="1"/>
</dbReference>
<dbReference type="Proteomes" id="UP000697998">
    <property type="component" value="Unassembled WGS sequence"/>
</dbReference>
<name>A0A935Q0S8_9PROT</name>
<comment type="similarity">
    <text evidence="1">Belongs to the transposase 11 family.</text>
</comment>